<evidence type="ECO:0000256" key="1">
    <source>
        <dbReference type="SAM" id="MobiDB-lite"/>
    </source>
</evidence>
<proteinExistence type="predicted"/>
<name>A0A0C3J525_PISTI</name>
<dbReference type="AlphaFoldDB" id="A0A0C3J525"/>
<feature type="compositionally biased region" description="Acidic residues" evidence="1">
    <location>
        <begin position="78"/>
        <end position="92"/>
    </location>
</feature>
<dbReference type="HOGENOM" id="CLU_1086313_0_0_1"/>
<dbReference type="Proteomes" id="UP000054217">
    <property type="component" value="Unassembled WGS sequence"/>
</dbReference>
<reference evidence="3" key="2">
    <citation type="submission" date="2015-01" db="EMBL/GenBank/DDBJ databases">
        <title>Evolutionary Origins and Diversification of the Mycorrhizal Mutualists.</title>
        <authorList>
            <consortium name="DOE Joint Genome Institute"/>
            <consortium name="Mycorrhizal Genomics Consortium"/>
            <person name="Kohler A."/>
            <person name="Kuo A."/>
            <person name="Nagy L.G."/>
            <person name="Floudas D."/>
            <person name="Copeland A."/>
            <person name="Barry K.W."/>
            <person name="Cichocki N."/>
            <person name="Veneault-Fourrey C."/>
            <person name="LaButti K."/>
            <person name="Lindquist E.A."/>
            <person name="Lipzen A."/>
            <person name="Lundell T."/>
            <person name="Morin E."/>
            <person name="Murat C."/>
            <person name="Riley R."/>
            <person name="Ohm R."/>
            <person name="Sun H."/>
            <person name="Tunlid A."/>
            <person name="Henrissat B."/>
            <person name="Grigoriev I.V."/>
            <person name="Hibbett D.S."/>
            <person name="Martin F."/>
        </authorList>
    </citation>
    <scope>NUCLEOTIDE SEQUENCE [LARGE SCALE GENOMIC DNA]</scope>
    <source>
        <strain evidence="3">Marx 270</strain>
    </source>
</reference>
<gene>
    <name evidence="2" type="ORF">M404DRAFT_26393</name>
</gene>
<evidence type="ECO:0000313" key="3">
    <source>
        <dbReference type="Proteomes" id="UP000054217"/>
    </source>
</evidence>
<dbReference type="InParanoid" id="A0A0C3J525"/>
<dbReference type="EMBL" id="KN831972">
    <property type="protein sequence ID" value="KIO04183.1"/>
    <property type="molecule type" value="Genomic_DNA"/>
</dbReference>
<accession>A0A0C3J525</accession>
<organism evidence="2 3">
    <name type="scientific">Pisolithus tinctorius Marx 270</name>
    <dbReference type="NCBI Taxonomy" id="870435"/>
    <lineage>
        <taxon>Eukaryota</taxon>
        <taxon>Fungi</taxon>
        <taxon>Dikarya</taxon>
        <taxon>Basidiomycota</taxon>
        <taxon>Agaricomycotina</taxon>
        <taxon>Agaricomycetes</taxon>
        <taxon>Agaricomycetidae</taxon>
        <taxon>Boletales</taxon>
        <taxon>Sclerodermatineae</taxon>
        <taxon>Pisolithaceae</taxon>
        <taxon>Pisolithus</taxon>
    </lineage>
</organism>
<dbReference type="OrthoDB" id="2658401at2759"/>
<evidence type="ECO:0000313" key="2">
    <source>
        <dbReference type="EMBL" id="KIO04183.1"/>
    </source>
</evidence>
<sequence>MEGIHPSLRQPALDKLDQNGPFLSVISHAFKTLKENLRAEFAAICEAVSRPVIVHQNIATNTKCHKRKSPGTNVHDSEADDEALNDESSDDEGGTRFDPFAKDALRVIFWQHLRKHLQILLKIESTSQLLDTVPPPTRDEIRAFDKKLPGCIEITSENFCFDLIGKRTSTFNNCAKAVAAADFIDKVVNHKWYNYPPIPEKFLNMDYIVFMLNGQLKHLQKIYDELQGGYSKKRRCLVATASTTQKRQAGSLYLCH</sequence>
<keyword evidence="3" id="KW-1185">Reference proteome</keyword>
<feature type="region of interest" description="Disordered" evidence="1">
    <location>
        <begin position="64"/>
        <end position="95"/>
    </location>
</feature>
<protein>
    <submittedName>
        <fullName evidence="2">Uncharacterized protein</fullName>
    </submittedName>
</protein>
<reference evidence="2 3" key="1">
    <citation type="submission" date="2014-04" db="EMBL/GenBank/DDBJ databases">
        <authorList>
            <consortium name="DOE Joint Genome Institute"/>
            <person name="Kuo A."/>
            <person name="Kohler A."/>
            <person name="Costa M.D."/>
            <person name="Nagy L.G."/>
            <person name="Floudas D."/>
            <person name="Copeland A."/>
            <person name="Barry K.W."/>
            <person name="Cichocki N."/>
            <person name="Veneault-Fourrey C."/>
            <person name="LaButti K."/>
            <person name="Lindquist E.A."/>
            <person name="Lipzen A."/>
            <person name="Lundell T."/>
            <person name="Morin E."/>
            <person name="Murat C."/>
            <person name="Sun H."/>
            <person name="Tunlid A."/>
            <person name="Henrissat B."/>
            <person name="Grigoriev I.V."/>
            <person name="Hibbett D.S."/>
            <person name="Martin F."/>
            <person name="Nordberg H.P."/>
            <person name="Cantor M.N."/>
            <person name="Hua S.X."/>
        </authorList>
    </citation>
    <scope>NUCLEOTIDE SEQUENCE [LARGE SCALE GENOMIC DNA]</scope>
    <source>
        <strain evidence="2 3">Marx 270</strain>
    </source>
</reference>